<evidence type="ECO:0000259" key="1">
    <source>
        <dbReference type="Pfam" id="PF00149"/>
    </source>
</evidence>
<feature type="domain" description="Calcineurin-like phosphoesterase" evidence="1">
    <location>
        <begin position="309"/>
        <end position="434"/>
    </location>
</feature>
<dbReference type="PANTHER" id="PTHR47680">
    <property type="entry name" value="SHEWANELLA-LIKE PROTEIN PHOSPHATASE 2"/>
    <property type="match status" value="1"/>
</dbReference>
<keyword evidence="3" id="KW-1185">Reference proteome</keyword>
<evidence type="ECO:0000313" key="2">
    <source>
        <dbReference type="EMBL" id="PWA85624.1"/>
    </source>
</evidence>
<proteinExistence type="predicted"/>
<dbReference type="GO" id="GO:0016787">
    <property type="term" value="F:hydrolase activity"/>
    <property type="evidence" value="ECO:0007669"/>
    <property type="project" value="InterPro"/>
</dbReference>
<feature type="domain" description="Calcineurin-like phosphoesterase" evidence="1">
    <location>
        <begin position="48"/>
        <end position="175"/>
    </location>
</feature>
<name>A0A2U1PIP0_ARTAN</name>
<dbReference type="SUPFAM" id="SSF56300">
    <property type="entry name" value="Metallo-dependent phosphatases"/>
    <property type="match status" value="2"/>
</dbReference>
<evidence type="ECO:0000313" key="3">
    <source>
        <dbReference type="Proteomes" id="UP000245207"/>
    </source>
</evidence>
<comment type="caution">
    <text evidence="2">The sequence shown here is derived from an EMBL/GenBank/DDBJ whole genome shotgun (WGS) entry which is preliminary data.</text>
</comment>
<dbReference type="AlphaFoldDB" id="A0A2U1PIP0"/>
<dbReference type="STRING" id="35608.A0A2U1PIP0"/>
<dbReference type="PANTHER" id="PTHR47680:SF2">
    <property type="entry name" value="SHEWANELLA-LIKE PROTEIN PHOSPHATASE 2"/>
    <property type="match status" value="1"/>
</dbReference>
<gene>
    <name evidence="2" type="ORF">CTI12_AA146790</name>
</gene>
<dbReference type="InterPro" id="IPR029052">
    <property type="entry name" value="Metallo-depent_PP-like"/>
</dbReference>
<dbReference type="InterPro" id="IPR041787">
    <property type="entry name" value="MPP_Shelphs"/>
</dbReference>
<protein>
    <submittedName>
        <fullName evidence="2">Metallo-dependent phosphatase-like protein</fullName>
    </submittedName>
</protein>
<accession>A0A2U1PIP0</accession>
<dbReference type="InterPro" id="IPR004843">
    <property type="entry name" value="Calcineurin-like_PHP"/>
</dbReference>
<dbReference type="OrthoDB" id="5976022at2759"/>
<dbReference type="CDD" id="cd07425">
    <property type="entry name" value="MPP_Shelphs"/>
    <property type="match status" value="1"/>
</dbReference>
<dbReference type="Pfam" id="PF00149">
    <property type="entry name" value="Metallophos"/>
    <property type="match status" value="2"/>
</dbReference>
<dbReference type="Proteomes" id="UP000245207">
    <property type="component" value="Unassembled WGS sequence"/>
</dbReference>
<reference evidence="2 3" key="1">
    <citation type="journal article" date="2018" name="Mol. Plant">
        <title>The genome of Artemisia annua provides insight into the evolution of Asteraceae family and artemisinin biosynthesis.</title>
        <authorList>
            <person name="Shen Q."/>
            <person name="Zhang L."/>
            <person name="Liao Z."/>
            <person name="Wang S."/>
            <person name="Yan T."/>
            <person name="Shi P."/>
            <person name="Liu M."/>
            <person name="Fu X."/>
            <person name="Pan Q."/>
            <person name="Wang Y."/>
            <person name="Lv Z."/>
            <person name="Lu X."/>
            <person name="Zhang F."/>
            <person name="Jiang W."/>
            <person name="Ma Y."/>
            <person name="Chen M."/>
            <person name="Hao X."/>
            <person name="Li L."/>
            <person name="Tang Y."/>
            <person name="Lv G."/>
            <person name="Zhou Y."/>
            <person name="Sun X."/>
            <person name="Brodelius P.E."/>
            <person name="Rose J.K.C."/>
            <person name="Tang K."/>
        </authorList>
    </citation>
    <scope>NUCLEOTIDE SEQUENCE [LARGE SCALE GENOMIC DNA]</scope>
    <source>
        <strain evidence="3">cv. Huhao1</strain>
        <tissue evidence="2">Leaf</tissue>
    </source>
</reference>
<sequence>MDSWCSSVLSSFVDTFIDFCVSDGIFLPPPPINNNDVFQSVYPHSPDRLIALGDLHGDLPKTKESLRLAGLIDSQNNWCGGSSTLVQVGDVLDRGAHELQILYFLEKLKRQAFKHGGKVITMNGNHEIMNVDADFRYVTPAGLDEFSNWAFWYNIGANIKNNDSQQDLFHGIPETLKNVKPEYVQGFRSRIAALRPNGPIAKRFLSNNLTVLVIGDSVFVHGGMLPSHVAYGLQNINQEVKDWISGVKSKVTSSLESKGRRRMDSCSKVLSSFVDTFIDFCVSDGIFLPPPPINNNDVFESVYPHSPDRLIALGDLHGDLPKTKESLRLAGLIDSQNNWCGGSSTLVQVGDVLDRGGHELQILYFLEKLKRQAFKHGGKVITMNGNHEIMNVDADFRYVTPAGLDEFSNWAFWYNIGANIKNNDSQQDLFHGIPETLKNVKPEYVQGFRSRIAALRPNGPIAKRFLSKNLTVLVIGDSVFVHGGMLPSHVAYGLQNINQEVKDWISGVRSKVTSSLVRGRNSLVWLRIFSNELAKDCDCSMLQHVLETIPGARRMIMGHTIQETGINGVCDNKAIRIDVGMSQGCINGLPEVLEITKNSGLRILTSNPVYQQKQQLDSIADGMLMPLPQPKQVQVEA</sequence>
<organism evidence="2 3">
    <name type="scientific">Artemisia annua</name>
    <name type="common">Sweet wormwood</name>
    <dbReference type="NCBI Taxonomy" id="35608"/>
    <lineage>
        <taxon>Eukaryota</taxon>
        <taxon>Viridiplantae</taxon>
        <taxon>Streptophyta</taxon>
        <taxon>Embryophyta</taxon>
        <taxon>Tracheophyta</taxon>
        <taxon>Spermatophyta</taxon>
        <taxon>Magnoliopsida</taxon>
        <taxon>eudicotyledons</taxon>
        <taxon>Gunneridae</taxon>
        <taxon>Pentapetalae</taxon>
        <taxon>asterids</taxon>
        <taxon>campanulids</taxon>
        <taxon>Asterales</taxon>
        <taxon>Asteraceae</taxon>
        <taxon>Asteroideae</taxon>
        <taxon>Anthemideae</taxon>
        <taxon>Artemisiinae</taxon>
        <taxon>Artemisia</taxon>
    </lineage>
</organism>
<dbReference type="Gene3D" id="3.60.21.10">
    <property type="match status" value="2"/>
</dbReference>
<dbReference type="EMBL" id="PKPP01001103">
    <property type="protein sequence ID" value="PWA85624.1"/>
    <property type="molecule type" value="Genomic_DNA"/>
</dbReference>